<evidence type="ECO:0000313" key="2">
    <source>
        <dbReference type="Proteomes" id="UP001187471"/>
    </source>
</evidence>
<comment type="caution">
    <text evidence="1">The sequence shown here is derived from an EMBL/GenBank/DDBJ whole genome shotgun (WGS) entry which is preliminary data.</text>
</comment>
<protein>
    <submittedName>
        <fullName evidence="1">Uncharacterized protein</fullName>
    </submittedName>
</protein>
<name>A0AA88RD73_9ASTE</name>
<reference evidence="1" key="1">
    <citation type="submission" date="2022-12" db="EMBL/GenBank/DDBJ databases">
        <title>Draft genome assemblies for two species of Escallonia (Escalloniales).</title>
        <authorList>
            <person name="Chanderbali A."/>
            <person name="Dervinis C."/>
            <person name="Anghel I."/>
            <person name="Soltis D."/>
            <person name="Soltis P."/>
            <person name="Zapata F."/>
        </authorList>
    </citation>
    <scope>NUCLEOTIDE SEQUENCE</scope>
    <source>
        <strain evidence="1">UCBG92.1500</strain>
        <tissue evidence="1">Leaf</tissue>
    </source>
</reference>
<dbReference type="AlphaFoldDB" id="A0AA88RD73"/>
<accession>A0AA88RD73</accession>
<organism evidence="1 2">
    <name type="scientific">Escallonia rubra</name>
    <dbReference type="NCBI Taxonomy" id="112253"/>
    <lineage>
        <taxon>Eukaryota</taxon>
        <taxon>Viridiplantae</taxon>
        <taxon>Streptophyta</taxon>
        <taxon>Embryophyta</taxon>
        <taxon>Tracheophyta</taxon>
        <taxon>Spermatophyta</taxon>
        <taxon>Magnoliopsida</taxon>
        <taxon>eudicotyledons</taxon>
        <taxon>Gunneridae</taxon>
        <taxon>Pentapetalae</taxon>
        <taxon>asterids</taxon>
        <taxon>campanulids</taxon>
        <taxon>Escalloniales</taxon>
        <taxon>Escalloniaceae</taxon>
        <taxon>Escallonia</taxon>
    </lineage>
</organism>
<gene>
    <name evidence="1" type="ORF">RJ640_029586</name>
</gene>
<keyword evidence="2" id="KW-1185">Reference proteome</keyword>
<dbReference type="Proteomes" id="UP001187471">
    <property type="component" value="Unassembled WGS sequence"/>
</dbReference>
<sequence>MVVILRLGTHPNHKSSTTTGFKIYPLLGTLPEFLLNSHRFLEWTTGILSTCPTNTAVFCRPGKIWSKAVAMARRQCFPRGPDVAVMEGCRGGVASPRWLSADVPPR</sequence>
<proteinExistence type="predicted"/>
<evidence type="ECO:0000313" key="1">
    <source>
        <dbReference type="EMBL" id="KAK2987304.1"/>
    </source>
</evidence>
<dbReference type="EMBL" id="JAVXUO010000993">
    <property type="protein sequence ID" value="KAK2987304.1"/>
    <property type="molecule type" value="Genomic_DNA"/>
</dbReference>